<feature type="transmembrane region" description="Helical" evidence="6">
    <location>
        <begin position="180"/>
        <end position="201"/>
    </location>
</feature>
<evidence type="ECO:0000256" key="1">
    <source>
        <dbReference type="ARBA" id="ARBA00004651"/>
    </source>
</evidence>
<keyword evidence="4 6" id="KW-1133">Transmembrane helix</keyword>
<gene>
    <name evidence="8" type="ORF">JCM9152_2021</name>
</gene>
<dbReference type="RefSeq" id="WP_035343395.1">
    <property type="nucleotide sequence ID" value="NZ_BAUU01000012.1"/>
</dbReference>
<feature type="transmembrane region" description="Helical" evidence="6">
    <location>
        <begin position="67"/>
        <end position="85"/>
    </location>
</feature>
<organism evidence="8 9">
    <name type="scientific">Halalkalibacter hemicellulosilyticusJCM 9152</name>
    <dbReference type="NCBI Taxonomy" id="1236971"/>
    <lineage>
        <taxon>Bacteria</taxon>
        <taxon>Bacillati</taxon>
        <taxon>Bacillota</taxon>
        <taxon>Bacilli</taxon>
        <taxon>Bacillales</taxon>
        <taxon>Bacillaceae</taxon>
        <taxon>Halalkalibacter</taxon>
    </lineage>
</organism>
<keyword evidence="5 6" id="KW-0472">Membrane</keyword>
<evidence type="ECO:0000256" key="3">
    <source>
        <dbReference type="ARBA" id="ARBA00022692"/>
    </source>
</evidence>
<evidence type="ECO:0000256" key="6">
    <source>
        <dbReference type="SAM" id="Phobius"/>
    </source>
</evidence>
<reference evidence="8" key="1">
    <citation type="journal article" date="2014" name="Genome Announc.">
        <title>Draft Genome Sequences of Three Alkaliphilic Bacillus Strains, Bacillus wakoensis JCM 9140T, Bacillus akibai JCM 9157T, and Bacillus hemicellulosilyticus JCM 9152T.</title>
        <authorList>
            <person name="Yuki M."/>
            <person name="Oshima K."/>
            <person name="Suda W."/>
            <person name="Oshida Y."/>
            <person name="Kitamura K."/>
            <person name="Iida T."/>
            <person name="Hattori M."/>
            <person name="Ohkuma M."/>
        </authorList>
    </citation>
    <scope>NUCLEOTIDE SEQUENCE [LARGE SCALE GENOMIC DNA]</scope>
    <source>
        <strain evidence="8">JCM 9152</strain>
    </source>
</reference>
<accession>W4QGZ5</accession>
<evidence type="ECO:0000313" key="8">
    <source>
        <dbReference type="EMBL" id="GAE30609.1"/>
    </source>
</evidence>
<dbReference type="OrthoDB" id="7874789at2"/>
<evidence type="ECO:0000256" key="7">
    <source>
        <dbReference type="SAM" id="SignalP"/>
    </source>
</evidence>
<evidence type="ECO:0000256" key="4">
    <source>
        <dbReference type="ARBA" id="ARBA00022989"/>
    </source>
</evidence>
<keyword evidence="3 6" id="KW-0812">Transmembrane</keyword>
<dbReference type="Pfam" id="PF01810">
    <property type="entry name" value="LysE"/>
    <property type="match status" value="1"/>
</dbReference>
<feature type="transmembrane region" description="Helical" evidence="6">
    <location>
        <begin position="114"/>
        <end position="135"/>
    </location>
</feature>
<dbReference type="GO" id="GO:0015171">
    <property type="term" value="F:amino acid transmembrane transporter activity"/>
    <property type="evidence" value="ECO:0007669"/>
    <property type="project" value="TreeGrafter"/>
</dbReference>
<evidence type="ECO:0008006" key="10">
    <source>
        <dbReference type="Google" id="ProtNLM"/>
    </source>
</evidence>
<keyword evidence="2" id="KW-1003">Cell membrane</keyword>
<dbReference type="EMBL" id="BAUU01000012">
    <property type="protein sequence ID" value="GAE30609.1"/>
    <property type="molecule type" value="Genomic_DNA"/>
</dbReference>
<dbReference type="STRING" id="1236971.JCM9152_2021"/>
<dbReference type="GO" id="GO:0005886">
    <property type="term" value="C:plasma membrane"/>
    <property type="evidence" value="ECO:0007669"/>
    <property type="project" value="UniProtKB-SubCell"/>
</dbReference>
<keyword evidence="9" id="KW-1185">Reference proteome</keyword>
<evidence type="ECO:0000256" key="5">
    <source>
        <dbReference type="ARBA" id="ARBA00023136"/>
    </source>
</evidence>
<name>W4QGZ5_9BACI</name>
<dbReference type="PANTHER" id="PTHR30086">
    <property type="entry name" value="ARGININE EXPORTER PROTEIN ARGO"/>
    <property type="match status" value="1"/>
</dbReference>
<dbReference type="PANTHER" id="PTHR30086:SF6">
    <property type="entry name" value="AMINO ACID EFFLUX PROTEIN YCGF-RELATED"/>
    <property type="match status" value="1"/>
</dbReference>
<keyword evidence="7" id="KW-0732">Signal</keyword>
<evidence type="ECO:0000256" key="2">
    <source>
        <dbReference type="ARBA" id="ARBA00022475"/>
    </source>
</evidence>
<comment type="subcellular location">
    <subcellularLocation>
        <location evidence="1">Cell membrane</location>
        <topology evidence="1">Multi-pass membrane protein</topology>
    </subcellularLocation>
</comment>
<feature type="transmembrane region" description="Helical" evidence="6">
    <location>
        <begin position="39"/>
        <end position="60"/>
    </location>
</feature>
<dbReference type="InterPro" id="IPR001123">
    <property type="entry name" value="LeuE-type"/>
</dbReference>
<feature type="transmembrane region" description="Helical" evidence="6">
    <location>
        <begin position="147"/>
        <end position="168"/>
    </location>
</feature>
<dbReference type="Proteomes" id="UP000018895">
    <property type="component" value="Unassembled WGS sequence"/>
</dbReference>
<protein>
    <recommendedName>
        <fullName evidence="10">Amino acid transporter</fullName>
    </recommendedName>
</protein>
<feature type="chain" id="PRO_5004848700" description="Amino acid transporter" evidence="7">
    <location>
        <begin position="24"/>
        <end position="209"/>
    </location>
</feature>
<dbReference type="AlphaFoldDB" id="W4QGZ5"/>
<evidence type="ECO:0000313" key="9">
    <source>
        <dbReference type="Proteomes" id="UP000018895"/>
    </source>
</evidence>
<comment type="caution">
    <text evidence="8">The sequence shown here is derived from an EMBL/GenBank/DDBJ whole genome shotgun (WGS) entry which is preliminary data.</text>
</comment>
<proteinExistence type="predicted"/>
<sequence>MSVFFSYIILGLSLAAPIGPVNAAQIDRGIKNGFLNSWLVGLGATVADAIYMCFVYFGVVQFIEIPYVQLFLWVFGFFLLIYLGMESINSAGRIKTQERTLDRESKLKSFSTGFFMSLFNPLSILFWLGIFGSIIAKTITMNDTYHVILYCAAIFLGITIWDLTMAALASTMRHLLTNRFLFVIAIISGFSLIGFGVYFGYQALDIIVF</sequence>
<feature type="signal peptide" evidence="7">
    <location>
        <begin position="1"/>
        <end position="23"/>
    </location>
</feature>